<sequence>MALEGFLDRLRTSNSGKLPFEDLYADVHARLYKFFIEDKYMGSDLLFMLTYMAAIITADASRPEIFSYTGARAEYVSTKYIRRADLLVKRWGYSYVEALTNVAKKIESQMLFSMINRYANAIESGVPDSDYLTRELETIRNVYKSTYEQGIEMLKKWGDAYISMLFSGALVGIIIMVSIAIYAPDDIQGTLMTSYLIIALISVVGIVTMYKAVPADPKSHRLQQGSPEQNMIHRMEKKVIPILAIIVILLLLLGMNFGLVLMLIGMLLFPLGIIAYIDDGNITLRDSEFPTFIRGVGAVQGGKGTTIAPAIQDIDKKSLMYLEPLINAVFSKLNLGLDEDRTWQRFINDGGSYLIYKYLNIYRDALKLGGKADTVGQIVSSSMLDQVLLRDHRHTISMGFMTLLVPMHAMMVAIFLFLYHILVVMADAIAEKMASLGEAGAALTSGQGASIAGAMGGSMFVFSNFDKDAIGFYVIIIISMLTISNVLAGKIVSGGDNALVYFYTSLICSVSGLLYIVAPIITGIFFMIPVFEGV</sequence>
<name>A0A8F5VQI2_METHU</name>
<dbReference type="EMBL" id="CP077107">
    <property type="protein sequence ID" value="QXO95930.1"/>
    <property type="molecule type" value="Genomic_DNA"/>
</dbReference>
<dbReference type="PANTHER" id="PTHR35402:SF2">
    <property type="entry name" value="FLAGELLA ACCESSORY PROTEIN J"/>
    <property type="match status" value="1"/>
</dbReference>
<evidence type="ECO:0000313" key="2">
    <source>
        <dbReference type="EMBL" id="QXO95930.1"/>
    </source>
</evidence>
<protein>
    <submittedName>
        <fullName evidence="2">Archaellar assembly protein FlaJ</fullName>
    </submittedName>
</protein>
<evidence type="ECO:0000313" key="3">
    <source>
        <dbReference type="Proteomes" id="UP000694228"/>
    </source>
</evidence>
<feature type="transmembrane region" description="Helical" evidence="1">
    <location>
        <begin position="239"/>
        <end position="255"/>
    </location>
</feature>
<dbReference type="InterPro" id="IPR056569">
    <property type="entry name" value="ArlJ-like"/>
</dbReference>
<dbReference type="PANTHER" id="PTHR35402">
    <property type="entry name" value="INTEGRAL MEMBRANE PROTEIN-RELATED"/>
    <property type="match status" value="1"/>
</dbReference>
<dbReference type="NCBIfam" id="NF004703">
    <property type="entry name" value="PRK06041.1-1"/>
    <property type="match status" value="1"/>
</dbReference>
<accession>A0A8F5VQI2</accession>
<dbReference type="AlphaFoldDB" id="A0A8F5VQI2"/>
<keyword evidence="1" id="KW-1133">Transmembrane helix</keyword>
<feature type="transmembrane region" description="Helical" evidence="1">
    <location>
        <begin position="500"/>
        <end position="528"/>
    </location>
</feature>
<feature type="transmembrane region" description="Helical" evidence="1">
    <location>
        <begin position="400"/>
        <end position="422"/>
    </location>
</feature>
<keyword evidence="1" id="KW-0812">Transmembrane</keyword>
<feature type="transmembrane region" description="Helical" evidence="1">
    <location>
        <begin position="195"/>
        <end position="213"/>
    </location>
</feature>
<proteinExistence type="predicted"/>
<dbReference type="Proteomes" id="UP000694228">
    <property type="component" value="Chromosome"/>
</dbReference>
<evidence type="ECO:0000256" key="1">
    <source>
        <dbReference type="SAM" id="Phobius"/>
    </source>
</evidence>
<dbReference type="OrthoDB" id="141855at2157"/>
<feature type="transmembrane region" description="Helical" evidence="1">
    <location>
        <begin position="470"/>
        <end position="488"/>
    </location>
</feature>
<feature type="transmembrane region" description="Helical" evidence="1">
    <location>
        <begin position="161"/>
        <end position="183"/>
    </location>
</feature>
<keyword evidence="1" id="KW-0472">Membrane</keyword>
<organism evidence="2 3">
    <name type="scientific">Methanospirillum hungatei</name>
    <dbReference type="NCBI Taxonomy" id="2203"/>
    <lineage>
        <taxon>Archaea</taxon>
        <taxon>Methanobacteriati</taxon>
        <taxon>Methanobacteriota</taxon>
        <taxon>Stenosarchaea group</taxon>
        <taxon>Methanomicrobia</taxon>
        <taxon>Methanomicrobiales</taxon>
        <taxon>Methanospirillaceae</taxon>
        <taxon>Methanospirillum</taxon>
    </lineage>
</organism>
<reference evidence="2 3" key="1">
    <citation type="submission" date="2021-06" db="EMBL/GenBank/DDBJ databases">
        <title>Complete genome sequence of the secondary alcohol utilizing methanogen Methanospirillum hungatei strain GP1.</title>
        <authorList>
            <person name="Day L.A."/>
            <person name="Costa K.C."/>
        </authorList>
    </citation>
    <scope>NUCLEOTIDE SEQUENCE [LARGE SCALE GENOMIC DNA]</scope>
    <source>
        <strain evidence="2 3">GP1</strain>
    </source>
</reference>
<gene>
    <name evidence="2" type="primary">flaJ</name>
    <name evidence="2" type="ORF">KSK55_05985</name>
</gene>